<dbReference type="InterPro" id="IPR000172">
    <property type="entry name" value="GMC_OxRdtase_N"/>
</dbReference>
<evidence type="ECO:0000313" key="8">
    <source>
        <dbReference type="EMBL" id="EXF93323.1"/>
    </source>
</evidence>
<keyword evidence="3" id="KW-0285">Flavoprotein</keyword>
<dbReference type="PANTHER" id="PTHR42784:SF1">
    <property type="entry name" value="PYRANOSE 2-OXIDASE"/>
    <property type="match status" value="1"/>
</dbReference>
<sequence>MSDQLSADIVIIGSGVCGSMAATHLLKQGASVLILEAGGPIERGRIVAAFRNSTRKSDWMSPYTCSDWAPHPVYKPVDNGYLIQGGPYPYPAEYIRGVGGTTWHWAAQAWRVVPGDMRIKTLYNVGVDWPMTYEELDPFYQEAEEIWGVSGADNTGSPRSKPFPMEPVTEPYAMRRIRERLAPTYAVVGNTTGRNSRPYDGRPACCGNNSCQPICPIDAQYHGGIAIQTAIDAGAKLQINAVVYRIEHDDKGHIVAVHYYDPDKQSHRVTGKTFILAANGIESPKLLLMSASDKYPNGLANSSGMVGRNLMDHPSTSITFDADEELWLGRGPQSPSSINTMRDGAFRSEHAPYRLDFTNISRVNGATDALIAAGVYGTEFEKQLRHRAAFEMSLKDVLEVLPNPENRVSLSDQKDKLGLPKPKVNYAIDDYTRKGAAQSHKDFARIAELMGGTNLRYSAEGNFANNQHITGTMSMGNDPRTSVCDSYGRTHDHDNLFICSTGVMPTAATMNSTLTAAALTLRTAHHILPNRVIARTSPSESATEQGRG</sequence>
<reference evidence="8 9" key="1">
    <citation type="journal article" date="2011" name="J. Bacteriol.">
        <title>Draft genome sequence of the polycyclic aromatic hydrocarbon-degrading, genetically engineered bioluminescent bioreporter Pseudomonas fluorescens HK44.</title>
        <authorList>
            <person name="Chauhan A."/>
            <person name="Layton A.C."/>
            <person name="Williams D.E."/>
            <person name="Smartt A.E."/>
            <person name="Ripp S."/>
            <person name="Karpinets T.V."/>
            <person name="Brown S.D."/>
            <person name="Sayler G.S."/>
        </authorList>
    </citation>
    <scope>NUCLEOTIDE SEQUENCE [LARGE SCALE GENOMIC DNA]</scope>
    <source>
        <strain evidence="8 9">HK44</strain>
    </source>
</reference>
<dbReference type="PANTHER" id="PTHR42784">
    <property type="entry name" value="PYRANOSE 2-OXIDASE"/>
    <property type="match status" value="1"/>
</dbReference>
<evidence type="ECO:0000313" key="9">
    <source>
        <dbReference type="Proteomes" id="UP000022611"/>
    </source>
</evidence>
<accession>A0A010SQP0</accession>
<protein>
    <submittedName>
        <fullName evidence="8">Choline dehydrogenase</fullName>
    </submittedName>
</protein>
<dbReference type="SUPFAM" id="SSF51905">
    <property type="entry name" value="FAD/NAD(P)-binding domain"/>
    <property type="match status" value="1"/>
</dbReference>
<dbReference type="InterPro" id="IPR051473">
    <property type="entry name" value="P2Ox-like"/>
</dbReference>
<dbReference type="PATRIC" id="fig|1042209.11.peg.3657"/>
<comment type="cofactor">
    <cofactor evidence="1">
        <name>FAD</name>
        <dbReference type="ChEBI" id="CHEBI:57692"/>
    </cofactor>
</comment>
<dbReference type="HOGENOM" id="CLU_008878_4_1_6"/>
<dbReference type="GO" id="GO:0050660">
    <property type="term" value="F:flavin adenine dinucleotide binding"/>
    <property type="evidence" value="ECO:0007669"/>
    <property type="project" value="InterPro"/>
</dbReference>
<evidence type="ECO:0000256" key="3">
    <source>
        <dbReference type="ARBA" id="ARBA00022630"/>
    </source>
</evidence>
<keyword evidence="4" id="KW-0274">FAD</keyword>
<evidence type="ECO:0000256" key="5">
    <source>
        <dbReference type="ARBA" id="ARBA00023002"/>
    </source>
</evidence>
<dbReference type="InterPro" id="IPR007867">
    <property type="entry name" value="GMC_OxRtase_C"/>
</dbReference>
<dbReference type="EMBL" id="AFOY02000015">
    <property type="protein sequence ID" value="EXF93323.1"/>
    <property type="molecule type" value="Genomic_DNA"/>
</dbReference>
<evidence type="ECO:0000259" key="7">
    <source>
        <dbReference type="Pfam" id="PF05199"/>
    </source>
</evidence>
<comment type="caution">
    <text evidence="8">The sequence shown here is derived from an EMBL/GenBank/DDBJ whole genome shotgun (WGS) entry which is preliminary data.</text>
</comment>
<feature type="domain" description="Glucose-methanol-choline oxidoreductase C-terminal" evidence="7">
    <location>
        <begin position="402"/>
        <end position="519"/>
    </location>
</feature>
<gene>
    <name evidence="8" type="ORF">HK44_006420</name>
</gene>
<comment type="similarity">
    <text evidence="2">Belongs to the GMC oxidoreductase family.</text>
</comment>
<name>A0A010SQP0_PSEFL</name>
<organism evidence="8 9">
    <name type="scientific">Pseudomonas fluorescens HK44</name>
    <dbReference type="NCBI Taxonomy" id="1042209"/>
    <lineage>
        <taxon>Bacteria</taxon>
        <taxon>Pseudomonadati</taxon>
        <taxon>Pseudomonadota</taxon>
        <taxon>Gammaproteobacteria</taxon>
        <taxon>Pseudomonadales</taxon>
        <taxon>Pseudomonadaceae</taxon>
        <taxon>Pseudomonas</taxon>
    </lineage>
</organism>
<dbReference type="Proteomes" id="UP000022611">
    <property type="component" value="Unassembled WGS sequence"/>
</dbReference>
<proteinExistence type="inferred from homology"/>
<evidence type="ECO:0000256" key="1">
    <source>
        <dbReference type="ARBA" id="ARBA00001974"/>
    </source>
</evidence>
<dbReference type="Gene3D" id="3.50.50.60">
    <property type="entry name" value="FAD/NAD(P)-binding domain"/>
    <property type="match status" value="2"/>
</dbReference>
<dbReference type="RefSeq" id="WP_019690434.1">
    <property type="nucleotide sequence ID" value="NZ_AFOY02000015.1"/>
</dbReference>
<dbReference type="eggNOG" id="COG2303">
    <property type="taxonomic scope" value="Bacteria"/>
</dbReference>
<dbReference type="InterPro" id="IPR036188">
    <property type="entry name" value="FAD/NAD-bd_sf"/>
</dbReference>
<dbReference type="SUPFAM" id="SSF54373">
    <property type="entry name" value="FAD-linked reductases, C-terminal domain"/>
    <property type="match status" value="1"/>
</dbReference>
<keyword evidence="5" id="KW-0560">Oxidoreductase</keyword>
<dbReference type="OrthoDB" id="9787779at2"/>
<dbReference type="Pfam" id="PF05199">
    <property type="entry name" value="GMC_oxred_C"/>
    <property type="match status" value="1"/>
</dbReference>
<feature type="domain" description="Glucose-methanol-choline oxidoreductase N-terminal" evidence="6">
    <location>
        <begin position="227"/>
        <end position="314"/>
    </location>
</feature>
<evidence type="ECO:0000259" key="6">
    <source>
        <dbReference type="Pfam" id="PF00732"/>
    </source>
</evidence>
<dbReference type="GO" id="GO:0016614">
    <property type="term" value="F:oxidoreductase activity, acting on CH-OH group of donors"/>
    <property type="evidence" value="ECO:0007669"/>
    <property type="project" value="InterPro"/>
</dbReference>
<dbReference type="Pfam" id="PF00732">
    <property type="entry name" value="GMC_oxred_N"/>
    <property type="match status" value="1"/>
</dbReference>
<evidence type="ECO:0000256" key="2">
    <source>
        <dbReference type="ARBA" id="ARBA00010790"/>
    </source>
</evidence>
<evidence type="ECO:0000256" key="4">
    <source>
        <dbReference type="ARBA" id="ARBA00022827"/>
    </source>
</evidence>
<dbReference type="AlphaFoldDB" id="A0A010SQP0"/>